<name>A0A3N0Z3P0_ANAGA</name>
<accession>A0A3N0Z3P0</accession>
<reference evidence="2 3" key="1">
    <citation type="submission" date="2018-10" db="EMBL/GenBank/DDBJ databases">
        <title>Genome assembly for a Yunnan-Guizhou Plateau 3E fish, Anabarilius grahami (Regan), and its evolutionary and genetic applications.</title>
        <authorList>
            <person name="Jiang W."/>
        </authorList>
    </citation>
    <scope>NUCLEOTIDE SEQUENCE [LARGE SCALE GENOMIC DNA]</scope>
    <source>
        <strain evidence="2">AG-KIZ</strain>
        <tissue evidence="2">Muscle</tissue>
    </source>
</reference>
<sequence>MIRWPDGPTSSDADSTCRLGRKKADEDQLQPTVRNTLRKLSRPTNKNCPTADRQLDTHTPVTQLLSTRTIYRHDGKPLPFMGEKRLEGTGGKRENEKERQREISLIRQDFCHVVFSMLITITSYRKELRVNRWIAGISSKSRAHKQTSNSCPVFLLYFLRFRAHHYIMHRVRGHSSAANRCERRLPEASDKLSSSDLLSPRPRPKGLILIVNTALLNPARISEATRLTEQLVAIFFPSALTIWSLRVEIRWGLEAS</sequence>
<dbReference type="EMBL" id="RJVU01014363">
    <property type="protein sequence ID" value="ROL52892.1"/>
    <property type="molecule type" value="Genomic_DNA"/>
</dbReference>
<evidence type="ECO:0000313" key="3">
    <source>
        <dbReference type="Proteomes" id="UP000281406"/>
    </source>
</evidence>
<organism evidence="2 3">
    <name type="scientific">Anabarilius grahami</name>
    <name type="common">Kanglang fish</name>
    <name type="synonym">Barilius grahami</name>
    <dbReference type="NCBI Taxonomy" id="495550"/>
    <lineage>
        <taxon>Eukaryota</taxon>
        <taxon>Metazoa</taxon>
        <taxon>Chordata</taxon>
        <taxon>Craniata</taxon>
        <taxon>Vertebrata</taxon>
        <taxon>Euteleostomi</taxon>
        <taxon>Actinopterygii</taxon>
        <taxon>Neopterygii</taxon>
        <taxon>Teleostei</taxon>
        <taxon>Ostariophysi</taxon>
        <taxon>Cypriniformes</taxon>
        <taxon>Xenocyprididae</taxon>
        <taxon>Xenocypridinae</taxon>
        <taxon>Xenocypridinae incertae sedis</taxon>
        <taxon>Anabarilius</taxon>
    </lineage>
</organism>
<evidence type="ECO:0000256" key="1">
    <source>
        <dbReference type="SAM" id="MobiDB-lite"/>
    </source>
</evidence>
<keyword evidence="3" id="KW-1185">Reference proteome</keyword>
<dbReference type="AlphaFoldDB" id="A0A3N0Z3P0"/>
<comment type="caution">
    <text evidence="2">The sequence shown here is derived from an EMBL/GenBank/DDBJ whole genome shotgun (WGS) entry which is preliminary data.</text>
</comment>
<feature type="region of interest" description="Disordered" evidence="1">
    <location>
        <begin position="1"/>
        <end position="29"/>
    </location>
</feature>
<proteinExistence type="predicted"/>
<dbReference type="Proteomes" id="UP000281406">
    <property type="component" value="Unassembled WGS sequence"/>
</dbReference>
<protein>
    <submittedName>
        <fullName evidence="2">Uncharacterized protein</fullName>
    </submittedName>
</protein>
<evidence type="ECO:0000313" key="2">
    <source>
        <dbReference type="EMBL" id="ROL52892.1"/>
    </source>
</evidence>
<gene>
    <name evidence="2" type="ORF">DPX16_8455</name>
</gene>